<dbReference type="RefSeq" id="XP_025417895.1">
    <property type="nucleotide sequence ID" value="XM_025562110.1"/>
</dbReference>
<feature type="transmembrane region" description="Helical" evidence="7">
    <location>
        <begin position="278"/>
        <end position="296"/>
    </location>
</feature>
<feature type="transmembrane region" description="Helical" evidence="7">
    <location>
        <begin position="410"/>
        <end position="428"/>
    </location>
</feature>
<feature type="transmembrane region" description="Helical" evidence="7">
    <location>
        <begin position="6"/>
        <end position="25"/>
    </location>
</feature>
<evidence type="ECO:0000256" key="1">
    <source>
        <dbReference type="ARBA" id="ARBA00004141"/>
    </source>
</evidence>
<comment type="subcellular location">
    <subcellularLocation>
        <location evidence="1">Membrane</location>
        <topology evidence="1">Multi-pass membrane protein</topology>
    </subcellularLocation>
</comment>
<keyword evidence="8" id="KW-1185">Reference proteome</keyword>
<accession>A0A8B8G5C1</accession>
<feature type="transmembrane region" description="Helical" evidence="7">
    <location>
        <begin position="372"/>
        <end position="398"/>
    </location>
</feature>
<feature type="transmembrane region" description="Helical" evidence="7">
    <location>
        <begin position="239"/>
        <end position="266"/>
    </location>
</feature>
<evidence type="ECO:0000256" key="7">
    <source>
        <dbReference type="SAM" id="Phobius"/>
    </source>
</evidence>
<dbReference type="Gene3D" id="1.20.1250.20">
    <property type="entry name" value="MFS general substrate transporter like domains"/>
    <property type="match status" value="2"/>
</dbReference>
<dbReference type="GeneID" id="112688759"/>
<feature type="transmembrane region" description="Helical" evidence="7">
    <location>
        <begin position="316"/>
        <end position="336"/>
    </location>
</feature>
<feature type="transmembrane region" description="Helical" evidence="7">
    <location>
        <begin position="76"/>
        <end position="98"/>
    </location>
</feature>
<evidence type="ECO:0000256" key="4">
    <source>
        <dbReference type="ARBA" id="ARBA00022847"/>
    </source>
</evidence>
<dbReference type="Pfam" id="PF07690">
    <property type="entry name" value="MFS_1"/>
    <property type="match status" value="1"/>
</dbReference>
<organism evidence="8 9">
    <name type="scientific">Sipha flava</name>
    <name type="common">yellow sugarcane aphid</name>
    <dbReference type="NCBI Taxonomy" id="143950"/>
    <lineage>
        <taxon>Eukaryota</taxon>
        <taxon>Metazoa</taxon>
        <taxon>Ecdysozoa</taxon>
        <taxon>Arthropoda</taxon>
        <taxon>Hexapoda</taxon>
        <taxon>Insecta</taxon>
        <taxon>Pterygota</taxon>
        <taxon>Neoptera</taxon>
        <taxon>Paraneoptera</taxon>
        <taxon>Hemiptera</taxon>
        <taxon>Sternorrhyncha</taxon>
        <taxon>Aphidomorpha</taxon>
        <taxon>Aphidoidea</taxon>
        <taxon>Aphididae</taxon>
        <taxon>Sipha</taxon>
    </lineage>
</organism>
<feature type="transmembrane region" description="Helical" evidence="7">
    <location>
        <begin position="110"/>
        <end position="131"/>
    </location>
</feature>
<evidence type="ECO:0000256" key="2">
    <source>
        <dbReference type="ARBA" id="ARBA00022448"/>
    </source>
</evidence>
<dbReference type="InterPro" id="IPR036259">
    <property type="entry name" value="MFS_trans_sf"/>
</dbReference>
<keyword evidence="3 7" id="KW-0812">Transmembrane</keyword>
<dbReference type="Proteomes" id="UP000694846">
    <property type="component" value="Unplaced"/>
</dbReference>
<evidence type="ECO:0000256" key="6">
    <source>
        <dbReference type="ARBA" id="ARBA00023136"/>
    </source>
</evidence>
<reference evidence="9" key="1">
    <citation type="submission" date="2025-08" db="UniProtKB">
        <authorList>
            <consortium name="RefSeq"/>
        </authorList>
    </citation>
    <scope>IDENTIFICATION</scope>
    <source>
        <tissue evidence="9">Whole body</tissue>
    </source>
</reference>
<evidence type="ECO:0000313" key="9">
    <source>
        <dbReference type="RefSeq" id="XP_025417895.1"/>
    </source>
</evidence>
<keyword evidence="5 7" id="KW-1133">Transmembrane helix</keyword>
<evidence type="ECO:0000256" key="5">
    <source>
        <dbReference type="ARBA" id="ARBA00022989"/>
    </source>
</evidence>
<dbReference type="InterPro" id="IPR011701">
    <property type="entry name" value="MFS"/>
</dbReference>
<name>A0A8B8G5C1_9HEMI</name>
<feature type="transmembrane region" description="Helical" evidence="7">
    <location>
        <begin position="180"/>
        <end position="199"/>
    </location>
</feature>
<dbReference type="OrthoDB" id="2985014at2759"/>
<dbReference type="AlphaFoldDB" id="A0A8B8G5C1"/>
<proteinExistence type="predicted"/>
<dbReference type="InterPro" id="IPR050382">
    <property type="entry name" value="MFS_Na/Anion_cotransporter"/>
</dbReference>
<dbReference type="GO" id="GO:0006820">
    <property type="term" value="P:monoatomic anion transport"/>
    <property type="evidence" value="ECO:0007669"/>
    <property type="project" value="TreeGrafter"/>
</dbReference>
<dbReference type="GO" id="GO:0015293">
    <property type="term" value="F:symporter activity"/>
    <property type="evidence" value="ECO:0007669"/>
    <property type="project" value="UniProtKB-KW"/>
</dbReference>
<keyword evidence="6 7" id="KW-0472">Membrane</keyword>
<evidence type="ECO:0000256" key="3">
    <source>
        <dbReference type="ARBA" id="ARBA00022692"/>
    </source>
</evidence>
<keyword evidence="2" id="KW-0813">Transport</keyword>
<evidence type="ECO:0000313" key="8">
    <source>
        <dbReference type="Proteomes" id="UP000694846"/>
    </source>
</evidence>
<feature type="transmembrane region" description="Helical" evidence="7">
    <location>
        <begin position="341"/>
        <end position="360"/>
    </location>
</feature>
<dbReference type="PANTHER" id="PTHR11662:SF399">
    <property type="entry name" value="FI19708P1-RELATED"/>
    <property type="match status" value="1"/>
</dbReference>
<dbReference type="GO" id="GO:0016020">
    <property type="term" value="C:membrane"/>
    <property type="evidence" value="ECO:0007669"/>
    <property type="project" value="UniProtKB-SubCell"/>
</dbReference>
<dbReference type="PANTHER" id="PTHR11662">
    <property type="entry name" value="SOLUTE CARRIER FAMILY 17"/>
    <property type="match status" value="1"/>
</dbReference>
<keyword evidence="4" id="KW-0769">Symport</keyword>
<dbReference type="FunFam" id="1.20.1250.20:FF:000003">
    <property type="entry name" value="Solute carrier family 17 member 3"/>
    <property type="match status" value="1"/>
</dbReference>
<dbReference type="SUPFAM" id="SSF103473">
    <property type="entry name" value="MFS general substrate transporter"/>
    <property type="match status" value="1"/>
</dbReference>
<gene>
    <name evidence="9" type="primary">LOC112688759</name>
</gene>
<sequence>MTYKTFVSSRSQVTAALMIGVYLTIASRSHFNQMLVDATGGRHQVYSAMNVVYQVAYAAIQVPASMCADHMDPVPALAIVPLMLALTSAVAPFVLWYVDWTASAPLPISSIVAIGALFAVNGASLGAWWPFMNVMVSNWAPPDRLAVMYGTINTGLPGGIALGNAVCGFAYSVHETTFRYSFFVVSAVCALWSAVWWHAFYRFPADDPGVRPDELEHLTAAIRPKIKLPVPWRSLATSVPVWCVAVANYGSTVFYTVLIMYMPVYLKETLKVAIGRNGFLSTLPSLGQLAMLWWSGWLASAVHTRQWTGVTNIRKALTAVGMVVPALVLLTAVAVFADRYVFYGSLVLAYALSGAVFSGFRVSQMEMAPNFVAAITAVCDVVGSLAMNSTHVAFIVAFGDTADQATWNDICLGLSAALVACACPFLLAGSSDVQPWNDGPQSSSP</sequence>
<protein>
    <submittedName>
        <fullName evidence="9">Sialin-like</fullName>
    </submittedName>
</protein>
<feature type="transmembrane region" description="Helical" evidence="7">
    <location>
        <begin position="151"/>
        <end position="173"/>
    </location>
</feature>